<accession>A0A7W8JS12</accession>
<organism evidence="1 2">
    <name type="scientific">Deinococcus humi</name>
    <dbReference type="NCBI Taxonomy" id="662880"/>
    <lineage>
        <taxon>Bacteria</taxon>
        <taxon>Thermotogati</taxon>
        <taxon>Deinococcota</taxon>
        <taxon>Deinococci</taxon>
        <taxon>Deinococcales</taxon>
        <taxon>Deinococcaceae</taxon>
        <taxon>Deinococcus</taxon>
    </lineage>
</organism>
<evidence type="ECO:0000313" key="2">
    <source>
        <dbReference type="Proteomes" id="UP000552709"/>
    </source>
</evidence>
<reference evidence="1 2" key="1">
    <citation type="submission" date="2020-08" db="EMBL/GenBank/DDBJ databases">
        <title>Genomic Encyclopedia of Type Strains, Phase IV (KMG-IV): sequencing the most valuable type-strain genomes for metagenomic binning, comparative biology and taxonomic classification.</title>
        <authorList>
            <person name="Goeker M."/>
        </authorList>
    </citation>
    <scope>NUCLEOTIDE SEQUENCE [LARGE SCALE GENOMIC DNA]</scope>
    <source>
        <strain evidence="1 2">DSM 27939</strain>
    </source>
</reference>
<gene>
    <name evidence="1" type="ORF">HNQ08_001144</name>
</gene>
<evidence type="ECO:0000313" key="1">
    <source>
        <dbReference type="EMBL" id="MBB5362059.1"/>
    </source>
</evidence>
<keyword evidence="2" id="KW-1185">Reference proteome</keyword>
<dbReference type="Proteomes" id="UP000552709">
    <property type="component" value="Unassembled WGS sequence"/>
</dbReference>
<proteinExistence type="predicted"/>
<dbReference type="EMBL" id="JACHFL010000002">
    <property type="protein sequence ID" value="MBB5362059.1"/>
    <property type="molecule type" value="Genomic_DNA"/>
</dbReference>
<sequence>MPAGPYPTKAMHNALKGRVSTLENASGGGGGSAAPLFVGLPSMGLPTAPLFPLFNIRLQWQRRSVSVAGFRLAGTVPADVLAGVSLQRGTNGNEAVSAGNNLTLTRVDTTIDGQAYTDYLFDRSYVATDTTLNISFTDAQQYPVSPVAQVALAGVINPDGGGFPFIEILSDQHFEVPLVPVPTPGDHEPFVPQLSYTEVVWPASDAPYLHVFKADSDGIGGSHYHVPLTAGLPV</sequence>
<name>A0A7W8JS12_9DEIO</name>
<dbReference type="AlphaFoldDB" id="A0A7W8JS12"/>
<dbReference type="RefSeq" id="WP_184128222.1">
    <property type="nucleotide sequence ID" value="NZ_JACHFL010000002.1"/>
</dbReference>
<protein>
    <submittedName>
        <fullName evidence="1">Uncharacterized protein</fullName>
    </submittedName>
</protein>
<comment type="caution">
    <text evidence="1">The sequence shown here is derived from an EMBL/GenBank/DDBJ whole genome shotgun (WGS) entry which is preliminary data.</text>
</comment>